<keyword evidence="5" id="KW-0460">Magnesium</keyword>
<dbReference type="Proteomes" id="UP000478837">
    <property type="component" value="Unassembled WGS sequence"/>
</dbReference>
<evidence type="ECO:0000256" key="1">
    <source>
        <dbReference type="ARBA" id="ARBA00001946"/>
    </source>
</evidence>
<dbReference type="SFLD" id="SFLDS00005">
    <property type="entry name" value="Isoprenoid_Synthase_Type_I"/>
    <property type="match status" value="1"/>
</dbReference>
<evidence type="ECO:0000256" key="5">
    <source>
        <dbReference type="ARBA" id="ARBA00022842"/>
    </source>
</evidence>
<dbReference type="GO" id="GO:0008299">
    <property type="term" value="P:isoprenoid biosynthetic process"/>
    <property type="evidence" value="ECO:0007669"/>
    <property type="project" value="InterPro"/>
</dbReference>
<accession>A0A6L9MWX7</accession>
<dbReference type="GO" id="GO:0046872">
    <property type="term" value="F:metal ion binding"/>
    <property type="evidence" value="ECO:0007669"/>
    <property type="project" value="UniProtKB-KW"/>
</dbReference>
<evidence type="ECO:0000256" key="2">
    <source>
        <dbReference type="ARBA" id="ARBA00006706"/>
    </source>
</evidence>
<dbReference type="EMBL" id="JAAAWP010000007">
    <property type="protein sequence ID" value="NDW22190.1"/>
    <property type="molecule type" value="Genomic_DNA"/>
</dbReference>
<proteinExistence type="inferred from homology"/>
<comment type="caution">
    <text evidence="7">The sequence shown here is derived from an EMBL/GenBank/DDBJ whole genome shotgun (WGS) entry which is preliminary data.</text>
</comment>
<comment type="similarity">
    <text evidence="2 6">Belongs to the FPP/GGPP synthase family.</text>
</comment>
<dbReference type="AlphaFoldDB" id="A0A6L9MWX7"/>
<sequence length="285" mass="31343">MNKSKVKSTSKINTRMMEALEKALFLSVSENTAACYHLQSGGSRTRAKLCLDASNALMLNEKMALSLSCCVELLHNASLVHDDLQDNDAERRGRASVWSRFGKDIALCAGDLMLSKAYGALSDIDEINKLPALLRCVSDSVSKTIEGQCKDIHQQCKSLSDFELIAAEKSGPLLQLSLALPLIAANYESEVERASEAIRQFAIAYQIADDMNDWRADLANGQLNIVNLLARESDHSQAIELAKTRAQYLLKRCELELKELPANCGASAIEACQQLFKAVCRSQNE</sequence>
<dbReference type="InterPro" id="IPR008949">
    <property type="entry name" value="Isoprenoid_synthase_dom_sf"/>
</dbReference>
<protein>
    <submittedName>
        <fullName evidence="7">Polyprenyl synthetase</fullName>
    </submittedName>
</protein>
<gene>
    <name evidence="7" type="ORF">GTW09_11705</name>
</gene>
<dbReference type="InterPro" id="IPR000092">
    <property type="entry name" value="Polyprenyl_synt"/>
</dbReference>
<dbReference type="PANTHER" id="PTHR12001:SF85">
    <property type="entry name" value="SHORT CHAIN ISOPRENYL DIPHOSPHATE SYNTHASE"/>
    <property type="match status" value="1"/>
</dbReference>
<dbReference type="Pfam" id="PF00348">
    <property type="entry name" value="polyprenyl_synt"/>
    <property type="match status" value="1"/>
</dbReference>
<dbReference type="RefSeq" id="WP_163112043.1">
    <property type="nucleotide sequence ID" value="NZ_JAAAWP010000007.1"/>
</dbReference>
<organism evidence="7 8">
    <name type="scientific">Alteromonas hispanica</name>
    <dbReference type="NCBI Taxonomy" id="315421"/>
    <lineage>
        <taxon>Bacteria</taxon>
        <taxon>Pseudomonadati</taxon>
        <taxon>Pseudomonadota</taxon>
        <taxon>Gammaproteobacteria</taxon>
        <taxon>Alteromonadales</taxon>
        <taxon>Alteromonadaceae</taxon>
        <taxon>Alteromonas/Salinimonas group</taxon>
        <taxon>Alteromonas</taxon>
    </lineage>
</organism>
<evidence type="ECO:0000313" key="8">
    <source>
        <dbReference type="Proteomes" id="UP000478837"/>
    </source>
</evidence>
<dbReference type="GO" id="GO:0004659">
    <property type="term" value="F:prenyltransferase activity"/>
    <property type="evidence" value="ECO:0007669"/>
    <property type="project" value="InterPro"/>
</dbReference>
<evidence type="ECO:0000256" key="4">
    <source>
        <dbReference type="ARBA" id="ARBA00022723"/>
    </source>
</evidence>
<reference evidence="7 8" key="1">
    <citation type="submission" date="2020-01" db="EMBL/GenBank/DDBJ databases">
        <title>Genomes of bacteria type strains.</title>
        <authorList>
            <person name="Chen J."/>
            <person name="Zhu S."/>
            <person name="Yang J."/>
        </authorList>
    </citation>
    <scope>NUCLEOTIDE SEQUENCE [LARGE SCALE GENOMIC DNA]</scope>
    <source>
        <strain evidence="7 8">LMG 22958</strain>
    </source>
</reference>
<evidence type="ECO:0000256" key="3">
    <source>
        <dbReference type="ARBA" id="ARBA00022679"/>
    </source>
</evidence>
<dbReference type="SUPFAM" id="SSF48576">
    <property type="entry name" value="Terpenoid synthases"/>
    <property type="match status" value="1"/>
</dbReference>
<keyword evidence="4" id="KW-0479">Metal-binding</keyword>
<name>A0A6L9MWX7_9ALTE</name>
<keyword evidence="8" id="KW-1185">Reference proteome</keyword>
<dbReference type="PANTHER" id="PTHR12001">
    <property type="entry name" value="GERANYLGERANYL PYROPHOSPHATE SYNTHASE"/>
    <property type="match status" value="1"/>
</dbReference>
<dbReference type="PROSITE" id="PS00723">
    <property type="entry name" value="POLYPRENYL_SYNTHASE_1"/>
    <property type="match status" value="1"/>
</dbReference>
<evidence type="ECO:0000313" key="7">
    <source>
        <dbReference type="EMBL" id="NDW22190.1"/>
    </source>
</evidence>
<evidence type="ECO:0000256" key="6">
    <source>
        <dbReference type="RuleBase" id="RU004466"/>
    </source>
</evidence>
<comment type="cofactor">
    <cofactor evidence="1">
        <name>Mg(2+)</name>
        <dbReference type="ChEBI" id="CHEBI:18420"/>
    </cofactor>
</comment>
<dbReference type="InterPro" id="IPR033749">
    <property type="entry name" value="Polyprenyl_synt_CS"/>
</dbReference>
<dbReference type="Gene3D" id="1.10.600.10">
    <property type="entry name" value="Farnesyl Diphosphate Synthase"/>
    <property type="match status" value="1"/>
</dbReference>
<keyword evidence="3 6" id="KW-0808">Transferase</keyword>